<dbReference type="InterPro" id="IPR050979">
    <property type="entry name" value="LD-transpeptidase"/>
</dbReference>
<comment type="similarity">
    <text evidence="2">Belongs to the YkuD family.</text>
</comment>
<dbReference type="PANTHER" id="PTHR30582:SF24">
    <property type="entry name" value="L,D-TRANSPEPTIDASE ERFK_SRFK-RELATED"/>
    <property type="match status" value="1"/>
</dbReference>
<evidence type="ECO:0000256" key="4">
    <source>
        <dbReference type="ARBA" id="ARBA00022679"/>
    </source>
</evidence>
<dbReference type="EMBL" id="JADQDO010000002">
    <property type="protein sequence ID" value="MBF9232941.1"/>
    <property type="molecule type" value="Genomic_DNA"/>
</dbReference>
<dbReference type="PANTHER" id="PTHR30582">
    <property type="entry name" value="L,D-TRANSPEPTIDASE"/>
    <property type="match status" value="1"/>
</dbReference>
<evidence type="ECO:0000313" key="13">
    <source>
        <dbReference type="Proteomes" id="UP000599312"/>
    </source>
</evidence>
<dbReference type="AlphaFoldDB" id="A0A931FRP0"/>
<evidence type="ECO:0000256" key="5">
    <source>
        <dbReference type="ARBA" id="ARBA00022801"/>
    </source>
</evidence>
<keyword evidence="6 9" id="KW-0133">Cell shape</keyword>
<gene>
    <name evidence="12" type="ORF">I2H38_06070</name>
</gene>
<evidence type="ECO:0000259" key="11">
    <source>
        <dbReference type="PROSITE" id="PS52029"/>
    </source>
</evidence>
<dbReference type="RefSeq" id="WP_196270926.1">
    <property type="nucleotide sequence ID" value="NZ_JADQDO010000002.1"/>
</dbReference>
<dbReference type="Pfam" id="PF03734">
    <property type="entry name" value="YkuD"/>
    <property type="match status" value="1"/>
</dbReference>
<feature type="active site" description="Nucleophile" evidence="9">
    <location>
        <position position="141"/>
    </location>
</feature>
<dbReference type="GO" id="GO:0008360">
    <property type="term" value="P:regulation of cell shape"/>
    <property type="evidence" value="ECO:0007669"/>
    <property type="project" value="UniProtKB-UniRule"/>
</dbReference>
<sequence>MSKTAFAVIIGLSSLWSAGAIAREVVPFSMGAMPGTIVIKTAERSLYFVRGDGTALRYKVAVGRLGKQWFGEARVDGKYVRPAWSPPDEVRRDNPKLPDVIPGGAPNNPMGARALTLDRGQYAIHGTNRPSSIGTYASYGCIRMFNEDIMDLFEQVGVGTRVVVER</sequence>
<evidence type="ECO:0000256" key="7">
    <source>
        <dbReference type="ARBA" id="ARBA00022984"/>
    </source>
</evidence>
<keyword evidence="13" id="KW-1185">Reference proteome</keyword>
<dbReference type="InterPro" id="IPR038063">
    <property type="entry name" value="Transpep_catalytic_dom"/>
</dbReference>
<feature type="active site" description="Proton donor/acceptor" evidence="9">
    <location>
        <position position="125"/>
    </location>
</feature>
<evidence type="ECO:0000256" key="2">
    <source>
        <dbReference type="ARBA" id="ARBA00005992"/>
    </source>
</evidence>
<dbReference type="GO" id="GO:0018104">
    <property type="term" value="P:peptidoglycan-protein cross-linking"/>
    <property type="evidence" value="ECO:0007669"/>
    <property type="project" value="TreeGrafter"/>
</dbReference>
<evidence type="ECO:0000256" key="8">
    <source>
        <dbReference type="ARBA" id="ARBA00023316"/>
    </source>
</evidence>
<accession>A0A931FRP0</accession>
<dbReference type="CDD" id="cd16913">
    <property type="entry name" value="YkuD_like"/>
    <property type="match status" value="1"/>
</dbReference>
<feature type="chain" id="PRO_5037228567" evidence="10">
    <location>
        <begin position="23"/>
        <end position="166"/>
    </location>
</feature>
<keyword evidence="10" id="KW-0732">Signal</keyword>
<evidence type="ECO:0000313" key="12">
    <source>
        <dbReference type="EMBL" id="MBF9232941.1"/>
    </source>
</evidence>
<dbReference type="GO" id="GO:0005576">
    <property type="term" value="C:extracellular region"/>
    <property type="evidence" value="ECO:0007669"/>
    <property type="project" value="TreeGrafter"/>
</dbReference>
<dbReference type="Proteomes" id="UP000599312">
    <property type="component" value="Unassembled WGS sequence"/>
</dbReference>
<dbReference type="FunFam" id="2.40.440.10:FF:000002">
    <property type="entry name" value="L,D-transpeptidase ErfK/SrfK"/>
    <property type="match status" value="1"/>
</dbReference>
<proteinExistence type="inferred from homology"/>
<keyword evidence="5" id="KW-0378">Hydrolase</keyword>
<dbReference type="GO" id="GO:0071972">
    <property type="term" value="F:peptidoglycan L,D-transpeptidase activity"/>
    <property type="evidence" value="ECO:0007669"/>
    <property type="project" value="TreeGrafter"/>
</dbReference>
<evidence type="ECO:0000256" key="10">
    <source>
        <dbReference type="SAM" id="SignalP"/>
    </source>
</evidence>
<reference evidence="12" key="1">
    <citation type="submission" date="2020-11" db="EMBL/GenBank/DDBJ databases">
        <authorList>
            <person name="Kim M.K."/>
        </authorList>
    </citation>
    <scope>NUCLEOTIDE SEQUENCE</scope>
    <source>
        <strain evidence="12">BT350</strain>
    </source>
</reference>
<dbReference type="SUPFAM" id="SSF141523">
    <property type="entry name" value="L,D-transpeptidase catalytic domain-like"/>
    <property type="match status" value="1"/>
</dbReference>
<comment type="caution">
    <text evidence="12">The sequence shown here is derived from an EMBL/GenBank/DDBJ whole genome shotgun (WGS) entry which is preliminary data.</text>
</comment>
<feature type="signal peptide" evidence="10">
    <location>
        <begin position="1"/>
        <end position="22"/>
    </location>
</feature>
<protein>
    <submittedName>
        <fullName evidence="12">L,D-transpeptidase</fullName>
    </submittedName>
</protein>
<dbReference type="PROSITE" id="PS52029">
    <property type="entry name" value="LD_TPASE"/>
    <property type="match status" value="1"/>
</dbReference>
<keyword evidence="3" id="KW-0328">Glycosyltransferase</keyword>
<name>A0A931FRP0_9HYPH</name>
<keyword evidence="7 9" id="KW-0573">Peptidoglycan synthesis</keyword>
<dbReference type="Gene3D" id="2.40.440.10">
    <property type="entry name" value="L,D-transpeptidase catalytic domain-like"/>
    <property type="match status" value="1"/>
</dbReference>
<evidence type="ECO:0000256" key="1">
    <source>
        <dbReference type="ARBA" id="ARBA00004752"/>
    </source>
</evidence>
<dbReference type="InterPro" id="IPR005490">
    <property type="entry name" value="LD_TPept_cat_dom"/>
</dbReference>
<evidence type="ECO:0000256" key="3">
    <source>
        <dbReference type="ARBA" id="ARBA00022676"/>
    </source>
</evidence>
<feature type="domain" description="L,D-TPase catalytic" evidence="11">
    <location>
        <begin position="35"/>
        <end position="165"/>
    </location>
</feature>
<keyword evidence="4" id="KW-0808">Transferase</keyword>
<comment type="pathway">
    <text evidence="1 9">Cell wall biogenesis; peptidoglycan biosynthesis.</text>
</comment>
<dbReference type="GO" id="GO:0071555">
    <property type="term" value="P:cell wall organization"/>
    <property type="evidence" value="ECO:0007669"/>
    <property type="project" value="UniProtKB-UniRule"/>
</dbReference>
<evidence type="ECO:0000256" key="9">
    <source>
        <dbReference type="PROSITE-ProRule" id="PRU01373"/>
    </source>
</evidence>
<dbReference type="GO" id="GO:0016757">
    <property type="term" value="F:glycosyltransferase activity"/>
    <property type="evidence" value="ECO:0007669"/>
    <property type="project" value="UniProtKB-KW"/>
</dbReference>
<evidence type="ECO:0000256" key="6">
    <source>
        <dbReference type="ARBA" id="ARBA00022960"/>
    </source>
</evidence>
<organism evidence="12 13">
    <name type="scientific">Microvirga alba</name>
    <dbReference type="NCBI Taxonomy" id="2791025"/>
    <lineage>
        <taxon>Bacteria</taxon>
        <taxon>Pseudomonadati</taxon>
        <taxon>Pseudomonadota</taxon>
        <taxon>Alphaproteobacteria</taxon>
        <taxon>Hyphomicrobiales</taxon>
        <taxon>Methylobacteriaceae</taxon>
        <taxon>Microvirga</taxon>
    </lineage>
</organism>
<keyword evidence="8 9" id="KW-0961">Cell wall biogenesis/degradation</keyword>